<dbReference type="SUPFAM" id="SSF55486">
    <property type="entry name" value="Metalloproteases ('zincins'), catalytic domain"/>
    <property type="match status" value="1"/>
</dbReference>
<reference evidence="1 2" key="1">
    <citation type="submission" date="2023-11" db="EMBL/GenBank/DDBJ databases">
        <title>Halocaridina rubra genome assembly.</title>
        <authorList>
            <person name="Smith C."/>
        </authorList>
    </citation>
    <scope>NUCLEOTIDE SEQUENCE [LARGE SCALE GENOMIC DNA]</scope>
    <source>
        <strain evidence="1">EP-1</strain>
        <tissue evidence="1">Whole</tissue>
    </source>
</reference>
<dbReference type="AlphaFoldDB" id="A0AAN8XSG4"/>
<evidence type="ECO:0000313" key="2">
    <source>
        <dbReference type="Proteomes" id="UP001381693"/>
    </source>
</evidence>
<gene>
    <name evidence="1" type="ORF">SK128_001556</name>
</gene>
<name>A0AAN8XSG4_HALRR</name>
<evidence type="ECO:0000313" key="1">
    <source>
        <dbReference type="EMBL" id="KAK7084883.1"/>
    </source>
</evidence>
<proteinExistence type="predicted"/>
<keyword evidence="2" id="KW-1185">Reference proteome</keyword>
<dbReference type="Gene3D" id="1.10.1380.10">
    <property type="entry name" value="Neutral endopeptidase , domain2"/>
    <property type="match status" value="1"/>
</dbReference>
<dbReference type="Proteomes" id="UP001381693">
    <property type="component" value="Unassembled WGS sequence"/>
</dbReference>
<sequence length="301" mass="33992">MPYLSEENKRVLDLFHREFTGLQEPMERWEFCIQTTSKFFGLGLGSLYERSPSRARSRKKNERVLNEIFNEIRYTLGSNLAASRWYPVEVKDQLTAKSLDKALNTMRAFAFSAQHSPITPKAIDIDDLFHRFSKSANQNQGICFLRKNTCCLIALQYDTVLSKLIFMIVIFCEQALTVASEVASTYQLFIIKGKNEPRGTLFETVTCQNLKIETSKNLIKQVTTKIPLGARGPVFLPNYTSYFDESVLCVESCDNLSKVFCLSVIFCNTIIPSSTAILFSVDTVADKFESICSFTSASSSA</sequence>
<accession>A0AAN8XSG4</accession>
<dbReference type="EMBL" id="JAXCGZ010001955">
    <property type="protein sequence ID" value="KAK7084883.1"/>
    <property type="molecule type" value="Genomic_DNA"/>
</dbReference>
<dbReference type="InterPro" id="IPR042089">
    <property type="entry name" value="Peptidase_M13_dom_2"/>
</dbReference>
<comment type="caution">
    <text evidence="1">The sequence shown here is derived from an EMBL/GenBank/DDBJ whole genome shotgun (WGS) entry which is preliminary data.</text>
</comment>
<organism evidence="1 2">
    <name type="scientific">Halocaridina rubra</name>
    <name type="common">Hawaiian red shrimp</name>
    <dbReference type="NCBI Taxonomy" id="373956"/>
    <lineage>
        <taxon>Eukaryota</taxon>
        <taxon>Metazoa</taxon>
        <taxon>Ecdysozoa</taxon>
        <taxon>Arthropoda</taxon>
        <taxon>Crustacea</taxon>
        <taxon>Multicrustacea</taxon>
        <taxon>Malacostraca</taxon>
        <taxon>Eumalacostraca</taxon>
        <taxon>Eucarida</taxon>
        <taxon>Decapoda</taxon>
        <taxon>Pleocyemata</taxon>
        <taxon>Caridea</taxon>
        <taxon>Atyoidea</taxon>
        <taxon>Atyidae</taxon>
        <taxon>Halocaridina</taxon>
    </lineage>
</organism>
<protein>
    <submittedName>
        <fullName evidence="1">Uncharacterized protein</fullName>
    </submittedName>
</protein>